<dbReference type="RefSeq" id="XP_023564564.1">
    <property type="nucleotide sequence ID" value="XM_023708796.1"/>
</dbReference>
<reference evidence="2" key="1">
    <citation type="submission" date="2025-08" db="UniProtKB">
        <authorList>
            <consortium name="RefSeq"/>
        </authorList>
    </citation>
    <scope>IDENTIFICATION</scope>
</reference>
<dbReference type="InParanoid" id="A0A6P6DWV0"/>
<dbReference type="Proteomes" id="UP000515203">
    <property type="component" value="Unplaced"/>
</dbReference>
<dbReference type="PANTHER" id="PTHR14199">
    <property type="entry name" value="NEUROBLASTOMA BREAKPOINT FAMILY MEMBER 6-LIKE PROTEIN"/>
    <property type="match status" value="1"/>
</dbReference>
<dbReference type="InterPro" id="IPR055306">
    <property type="entry name" value="NBPF"/>
</dbReference>
<gene>
    <name evidence="2" type="primary">LOC111814935</name>
</gene>
<dbReference type="GeneID" id="111814935"/>
<dbReference type="AlphaFoldDB" id="A0A6P6DWV0"/>
<proteinExistence type="predicted"/>
<accession>A0A6P6DWV0</accession>
<organism evidence="1 2">
    <name type="scientific">Octodon degus</name>
    <name type="common">Degu</name>
    <name type="synonym">Sciurus degus</name>
    <dbReference type="NCBI Taxonomy" id="10160"/>
    <lineage>
        <taxon>Eukaryota</taxon>
        <taxon>Metazoa</taxon>
        <taxon>Chordata</taxon>
        <taxon>Craniata</taxon>
        <taxon>Vertebrata</taxon>
        <taxon>Euteleostomi</taxon>
        <taxon>Mammalia</taxon>
        <taxon>Eutheria</taxon>
        <taxon>Euarchontoglires</taxon>
        <taxon>Glires</taxon>
        <taxon>Rodentia</taxon>
        <taxon>Hystricomorpha</taxon>
        <taxon>Octodontidae</taxon>
        <taxon>Octodon</taxon>
    </lineage>
</organism>
<dbReference type="OrthoDB" id="9665129at2759"/>
<protein>
    <submittedName>
        <fullName evidence="2">Neuroblastoma breakpoint family member 5</fullName>
    </submittedName>
</protein>
<sequence length="94" mass="11020">MDDLDGDFQFLIEVQAQELTKLRHKLEEGRHTASMLHQNLSSLLAEDDQHRYQNQSHREILVEESKLAKCIAHRLRSDNLADEEEDDQTTMGFR</sequence>
<name>A0A6P6DWV0_OCTDE</name>
<evidence type="ECO:0000313" key="2">
    <source>
        <dbReference type="RefSeq" id="XP_023564564.1"/>
    </source>
</evidence>
<dbReference type="PANTHER" id="PTHR14199:SF29">
    <property type="entry name" value="NEUROBLASTOMA BREAKPOINT FAMILY MEMBER 4-RELATED"/>
    <property type="match status" value="1"/>
</dbReference>
<evidence type="ECO:0000313" key="1">
    <source>
        <dbReference type="Proteomes" id="UP000515203"/>
    </source>
</evidence>
<keyword evidence="1" id="KW-1185">Reference proteome</keyword>